<feature type="domain" description="SpoVT-AbrB" evidence="1">
    <location>
        <begin position="5"/>
        <end position="48"/>
    </location>
</feature>
<dbReference type="Pfam" id="PF04014">
    <property type="entry name" value="MazE_antitoxin"/>
    <property type="match status" value="1"/>
</dbReference>
<keyword evidence="2" id="KW-0238">DNA-binding</keyword>
<reference evidence="2 3" key="1">
    <citation type="submission" date="2024-03" db="EMBL/GenBank/DDBJ databases">
        <title>A Dehalogenimonas Isolated from Estuarine Sediments Dihaloeliminates Chlorinated Alkanes.</title>
        <authorList>
            <person name="Yang Y."/>
            <person name="Wang H."/>
        </authorList>
    </citation>
    <scope>NUCLEOTIDE SEQUENCE [LARGE SCALE GENOMIC DNA]</scope>
    <source>
        <strain evidence="2 3">W</strain>
    </source>
</reference>
<dbReference type="InterPro" id="IPR037914">
    <property type="entry name" value="SpoVT-AbrB_sf"/>
</dbReference>
<evidence type="ECO:0000313" key="3">
    <source>
        <dbReference type="Proteomes" id="UP001375370"/>
    </source>
</evidence>
<proteinExistence type="predicted"/>
<protein>
    <submittedName>
        <fullName evidence="2">AbrB/MazE/SpoVT family DNA-binding domain-containing protein</fullName>
    </submittedName>
</protein>
<dbReference type="GO" id="GO:0003677">
    <property type="term" value="F:DNA binding"/>
    <property type="evidence" value="ECO:0007669"/>
    <property type="project" value="UniProtKB-KW"/>
</dbReference>
<keyword evidence="3" id="KW-1185">Reference proteome</keyword>
<dbReference type="Gene3D" id="2.10.260.10">
    <property type="match status" value="1"/>
</dbReference>
<accession>A0ABZ2JB42</accession>
<dbReference type="InterPro" id="IPR007159">
    <property type="entry name" value="SpoVT-AbrB_dom"/>
</dbReference>
<dbReference type="NCBIfam" id="TIGR01439">
    <property type="entry name" value="lp_hng_hel_AbrB"/>
    <property type="match status" value="1"/>
</dbReference>
<dbReference type="SMART" id="SM00966">
    <property type="entry name" value="SpoVT_AbrB"/>
    <property type="match status" value="1"/>
</dbReference>
<dbReference type="SUPFAM" id="SSF89447">
    <property type="entry name" value="AbrB/MazE/MraZ-like"/>
    <property type="match status" value="1"/>
</dbReference>
<sequence length="98" mass="11152">MSELIQIRKKAQLTLPLSIRRQLNIEDGDVVDVRVQDGEIILKLKKLVDKDQAWFWSRRWQQGEAGVEADVTAGRVHEFADAGQAVAYLHKRTGGRRA</sequence>
<name>A0ABZ2JB42_9CHLR</name>
<evidence type="ECO:0000313" key="2">
    <source>
        <dbReference type="EMBL" id="WWX25938.1"/>
    </source>
</evidence>
<gene>
    <name evidence="2" type="ORF">V8247_02940</name>
</gene>
<dbReference type="Proteomes" id="UP001375370">
    <property type="component" value="Chromosome"/>
</dbReference>
<dbReference type="RefSeq" id="WP_338738600.1">
    <property type="nucleotide sequence ID" value="NZ_CP146612.1"/>
</dbReference>
<dbReference type="EMBL" id="CP146612">
    <property type="protein sequence ID" value="WWX25938.1"/>
    <property type="molecule type" value="Genomic_DNA"/>
</dbReference>
<evidence type="ECO:0000259" key="1">
    <source>
        <dbReference type="SMART" id="SM00966"/>
    </source>
</evidence>
<organism evidence="2 3">
    <name type="scientific">Candidatus Dehalogenimonas loeffleri</name>
    <dbReference type="NCBI Taxonomy" id="3127115"/>
    <lineage>
        <taxon>Bacteria</taxon>
        <taxon>Bacillati</taxon>
        <taxon>Chloroflexota</taxon>
        <taxon>Dehalococcoidia</taxon>
        <taxon>Dehalococcoidales</taxon>
        <taxon>Dehalococcoidaceae</taxon>
        <taxon>Dehalogenimonas</taxon>
    </lineage>
</organism>